<dbReference type="InterPro" id="IPR027417">
    <property type="entry name" value="P-loop_NTPase"/>
</dbReference>
<dbReference type="AlphaFoldDB" id="A0A7Y2LYF3"/>
<evidence type="ECO:0000259" key="4">
    <source>
        <dbReference type="Pfam" id="PF13304"/>
    </source>
</evidence>
<reference evidence="5 6" key="1">
    <citation type="submission" date="2020-05" db="EMBL/GenBank/DDBJ databases">
        <title>MicrobeNet Type strains.</title>
        <authorList>
            <person name="Nicholson A.C."/>
        </authorList>
    </citation>
    <scope>NUCLEOTIDE SEQUENCE [LARGE SCALE GENOMIC DNA]</scope>
    <source>
        <strain evidence="5 6">JCM 14282</strain>
    </source>
</reference>
<dbReference type="GO" id="GO:0006302">
    <property type="term" value="P:double-strand break repair"/>
    <property type="evidence" value="ECO:0007669"/>
    <property type="project" value="TreeGrafter"/>
</dbReference>
<dbReference type="InterPro" id="IPR041685">
    <property type="entry name" value="AAA_GajA/Old/RecF-like"/>
</dbReference>
<evidence type="ECO:0000259" key="3">
    <source>
        <dbReference type="Pfam" id="PF13175"/>
    </source>
</evidence>
<organism evidence="5 6">
    <name type="scientific">Microbacterium ulmi</name>
    <dbReference type="NCBI Taxonomy" id="179095"/>
    <lineage>
        <taxon>Bacteria</taxon>
        <taxon>Bacillati</taxon>
        <taxon>Actinomycetota</taxon>
        <taxon>Actinomycetes</taxon>
        <taxon>Micrococcales</taxon>
        <taxon>Microbacteriaceae</taxon>
        <taxon>Microbacterium</taxon>
    </lineage>
</organism>
<dbReference type="PANTHER" id="PTHR32182:SF22">
    <property type="entry name" value="ATP-DEPENDENT ENDONUCLEASE, OLD FAMILY-RELATED"/>
    <property type="match status" value="1"/>
</dbReference>
<feature type="region of interest" description="Disordered" evidence="2">
    <location>
        <begin position="238"/>
        <end position="259"/>
    </location>
</feature>
<accession>A0A7Y2LYF3</accession>
<evidence type="ECO:0000256" key="2">
    <source>
        <dbReference type="SAM" id="MobiDB-lite"/>
    </source>
</evidence>
<dbReference type="SUPFAM" id="SSF52540">
    <property type="entry name" value="P-loop containing nucleoside triphosphate hydrolases"/>
    <property type="match status" value="1"/>
</dbReference>
<dbReference type="InterPro" id="IPR014555">
    <property type="entry name" value="RecF-like"/>
</dbReference>
<sequence length="441" mass="49798">MEIQRVRVSTFKSLYDVEARLDHLSVITGPNGSGKSNLVDALMFLGDTYRHGLEFAVSRAGGYENVAYRRTRRAKKAVSFEVDVSMSAADLSSSRNYYFMRRHDDKPFPAGLDLRLRHTFSFRASSQKLLADFEVVHESLQLFSADDEPVLDVQITRDGIVTQWGNVRSSGLRRPDVTVMFRPFLDKEFDWEKWGRKPGPTELSTDFLRFMNVASLMADHVEQIRVFQLSPHLSRSSGVATPNAELGRHGENLPGAAHNLRRRDSDSWSKIESAMRAVVPGLQSITTIPTEDRRLAVQFREAGVGRAWNASEVSDGTIQTFALLVALFDRRATLLIIEEPENALHPWILRQVLDLAKATDKQILFTTHSQVVLDYIDPEVVQLMWMRRGHSQLRQFIGIDPELADGLVSGRLSTFEVYDSGLFTEAVPRGFVEVGAEEEDE</sequence>
<dbReference type="Proteomes" id="UP000543598">
    <property type="component" value="Unassembled WGS sequence"/>
</dbReference>
<evidence type="ECO:0000313" key="6">
    <source>
        <dbReference type="Proteomes" id="UP000543598"/>
    </source>
</evidence>
<dbReference type="Pfam" id="PF13175">
    <property type="entry name" value="AAA_15"/>
    <property type="match status" value="1"/>
</dbReference>
<keyword evidence="1" id="KW-0227">DNA damage</keyword>
<evidence type="ECO:0000313" key="5">
    <source>
        <dbReference type="EMBL" id="NNH03067.1"/>
    </source>
</evidence>
<keyword evidence="6" id="KW-1185">Reference proteome</keyword>
<proteinExistence type="predicted"/>
<dbReference type="GO" id="GO:0009432">
    <property type="term" value="P:SOS response"/>
    <property type="evidence" value="ECO:0007669"/>
    <property type="project" value="UniProtKB-KW"/>
</dbReference>
<gene>
    <name evidence="5" type="ORF">HLA99_04255</name>
</gene>
<dbReference type="GO" id="GO:0000731">
    <property type="term" value="P:DNA synthesis involved in DNA repair"/>
    <property type="evidence" value="ECO:0007669"/>
    <property type="project" value="TreeGrafter"/>
</dbReference>
<feature type="domain" description="ATPase AAA-type core" evidence="4">
    <location>
        <begin position="202"/>
        <end position="374"/>
    </location>
</feature>
<feature type="domain" description="Endonuclease GajA/Old nuclease/RecF-like AAA" evidence="3">
    <location>
        <begin position="1"/>
        <end position="47"/>
    </location>
</feature>
<name>A0A7Y2LYF3_9MICO</name>
<dbReference type="RefSeq" id="WP_167034743.1">
    <property type="nucleotide sequence ID" value="NZ_BAAANA010000002.1"/>
</dbReference>
<dbReference type="PANTHER" id="PTHR32182">
    <property type="entry name" value="DNA REPLICATION AND REPAIR PROTEIN RECF"/>
    <property type="match status" value="1"/>
</dbReference>
<dbReference type="GO" id="GO:0005524">
    <property type="term" value="F:ATP binding"/>
    <property type="evidence" value="ECO:0007669"/>
    <property type="project" value="InterPro"/>
</dbReference>
<dbReference type="PIRSF" id="PIRSF029347">
    <property type="entry name" value="RecF"/>
    <property type="match status" value="1"/>
</dbReference>
<dbReference type="Gene3D" id="3.40.50.300">
    <property type="entry name" value="P-loop containing nucleotide triphosphate hydrolases"/>
    <property type="match status" value="2"/>
</dbReference>
<protein>
    <submittedName>
        <fullName evidence="5">AAA family ATPase</fullName>
    </submittedName>
</protein>
<keyword evidence="1" id="KW-0742">SOS response</keyword>
<dbReference type="EMBL" id="JABEMB010000003">
    <property type="protein sequence ID" value="NNH03067.1"/>
    <property type="molecule type" value="Genomic_DNA"/>
</dbReference>
<comment type="caution">
    <text evidence="5">The sequence shown here is derived from an EMBL/GenBank/DDBJ whole genome shotgun (WGS) entry which is preliminary data.</text>
</comment>
<dbReference type="Pfam" id="PF13304">
    <property type="entry name" value="AAA_21"/>
    <property type="match status" value="1"/>
</dbReference>
<dbReference type="GO" id="GO:0016887">
    <property type="term" value="F:ATP hydrolysis activity"/>
    <property type="evidence" value="ECO:0007669"/>
    <property type="project" value="InterPro"/>
</dbReference>
<dbReference type="InterPro" id="IPR003959">
    <property type="entry name" value="ATPase_AAA_core"/>
</dbReference>
<evidence type="ECO:0000256" key="1">
    <source>
        <dbReference type="ARBA" id="ARBA00023236"/>
    </source>
</evidence>